<dbReference type="PROSITE" id="PS51420">
    <property type="entry name" value="RHO"/>
    <property type="match status" value="1"/>
</dbReference>
<keyword evidence="3" id="KW-1133">Transmembrane helix</keyword>
<accession>A0ABQ8UJ27</accession>
<evidence type="ECO:0000313" key="5">
    <source>
        <dbReference type="Proteomes" id="UP001141327"/>
    </source>
</evidence>
<dbReference type="SMART" id="SM00174">
    <property type="entry name" value="RHO"/>
    <property type="match status" value="1"/>
</dbReference>
<reference evidence="4" key="1">
    <citation type="journal article" date="2022" name="bioRxiv">
        <title>Genomics of Preaxostyla Flagellates Illuminates Evolutionary Transitions and the Path Towards Mitochondrial Loss.</title>
        <authorList>
            <person name="Novak L.V.F."/>
            <person name="Treitli S.C."/>
            <person name="Pyrih J."/>
            <person name="Halakuc P."/>
            <person name="Pipaliya S.V."/>
            <person name="Vacek V."/>
            <person name="Brzon O."/>
            <person name="Soukal P."/>
            <person name="Eme L."/>
            <person name="Dacks J.B."/>
            <person name="Karnkowska A."/>
            <person name="Elias M."/>
            <person name="Hampl V."/>
        </authorList>
    </citation>
    <scope>NUCLEOTIDE SEQUENCE</scope>
    <source>
        <strain evidence="4">RCP-MX</strain>
    </source>
</reference>
<dbReference type="PRINTS" id="PR00449">
    <property type="entry name" value="RASTRNSFRMNG"/>
</dbReference>
<keyword evidence="2" id="KW-0342">GTP-binding</keyword>
<dbReference type="SMART" id="SM00173">
    <property type="entry name" value="RAS"/>
    <property type="match status" value="1"/>
</dbReference>
<keyword evidence="1" id="KW-0547">Nucleotide-binding</keyword>
<dbReference type="CDD" id="cd00154">
    <property type="entry name" value="Rab"/>
    <property type="match status" value="1"/>
</dbReference>
<dbReference type="InterPro" id="IPR050227">
    <property type="entry name" value="Rab"/>
</dbReference>
<organism evidence="4 5">
    <name type="scientific">Paratrimastix pyriformis</name>
    <dbReference type="NCBI Taxonomy" id="342808"/>
    <lineage>
        <taxon>Eukaryota</taxon>
        <taxon>Metamonada</taxon>
        <taxon>Preaxostyla</taxon>
        <taxon>Paratrimastigidae</taxon>
        <taxon>Paratrimastix</taxon>
    </lineage>
</organism>
<keyword evidence="3" id="KW-0812">Transmembrane</keyword>
<dbReference type="Gene3D" id="3.40.50.300">
    <property type="entry name" value="P-loop containing nucleotide triphosphate hydrolases"/>
    <property type="match status" value="1"/>
</dbReference>
<dbReference type="SUPFAM" id="SSF52540">
    <property type="entry name" value="P-loop containing nucleoside triphosphate hydrolases"/>
    <property type="match status" value="1"/>
</dbReference>
<sequence>MLEVRALASDWFQIMVLYVMLVLGFLLVKCTRSQLKQPSSPSPISLSVSAAKEDCVVAKCVVLGNSGVGKSSFVKRFVAGVFDPRNCTIGMDFTVRMITTGSVNIKLQLWEMAGGERYSRLMSGRIFCRGAHVVLLMFALNNPQSLTDLEQWAGEVDNCSSSPPPYKVLVGCKSDLGQSLTGETVTEEAIEKMRRDLGGLVYIPTSAKNGLGFEEITSHIVTKLQEANPEVFNP</sequence>
<dbReference type="PANTHER" id="PTHR47977">
    <property type="entry name" value="RAS-RELATED PROTEIN RAB"/>
    <property type="match status" value="1"/>
</dbReference>
<protein>
    <submittedName>
        <fullName evidence="4">Small GTP-binding protein</fullName>
    </submittedName>
</protein>
<dbReference type="PROSITE" id="PS51419">
    <property type="entry name" value="RAB"/>
    <property type="match status" value="1"/>
</dbReference>
<comment type="caution">
    <text evidence="4">The sequence shown here is derived from an EMBL/GenBank/DDBJ whole genome shotgun (WGS) entry which is preliminary data.</text>
</comment>
<name>A0ABQ8UJ27_9EUKA</name>
<dbReference type="SMART" id="SM00175">
    <property type="entry name" value="RAB"/>
    <property type="match status" value="1"/>
</dbReference>
<gene>
    <name evidence="4" type="ORF">PAPYR_4748</name>
</gene>
<proteinExistence type="predicted"/>
<feature type="transmembrane region" description="Helical" evidence="3">
    <location>
        <begin position="12"/>
        <end position="28"/>
    </location>
</feature>
<dbReference type="Proteomes" id="UP001141327">
    <property type="component" value="Unassembled WGS sequence"/>
</dbReference>
<dbReference type="InterPro" id="IPR001806">
    <property type="entry name" value="Small_GTPase"/>
</dbReference>
<keyword evidence="5" id="KW-1185">Reference proteome</keyword>
<evidence type="ECO:0000313" key="4">
    <source>
        <dbReference type="EMBL" id="KAJ4459223.1"/>
    </source>
</evidence>
<dbReference type="InterPro" id="IPR027417">
    <property type="entry name" value="P-loop_NTPase"/>
</dbReference>
<evidence type="ECO:0000256" key="2">
    <source>
        <dbReference type="ARBA" id="ARBA00023134"/>
    </source>
</evidence>
<keyword evidence="3" id="KW-0472">Membrane</keyword>
<evidence type="ECO:0000256" key="3">
    <source>
        <dbReference type="SAM" id="Phobius"/>
    </source>
</evidence>
<evidence type="ECO:0000256" key="1">
    <source>
        <dbReference type="ARBA" id="ARBA00022741"/>
    </source>
</evidence>
<dbReference type="EMBL" id="JAPMOS010000021">
    <property type="protein sequence ID" value="KAJ4459223.1"/>
    <property type="molecule type" value="Genomic_DNA"/>
</dbReference>
<dbReference type="Pfam" id="PF00071">
    <property type="entry name" value="Ras"/>
    <property type="match status" value="1"/>
</dbReference>